<keyword evidence="1" id="KW-0812">Transmembrane</keyword>
<evidence type="ECO:0000313" key="3">
    <source>
        <dbReference type="Proteomes" id="UP000317371"/>
    </source>
</evidence>
<dbReference type="OrthoDB" id="5122730at2"/>
<keyword evidence="1" id="KW-0472">Membrane</keyword>
<name>A0A540VAY1_9CHLR</name>
<dbReference type="InterPro" id="IPR021737">
    <property type="entry name" value="Phage_phiKZ_Orf197"/>
</dbReference>
<reference evidence="2 3" key="1">
    <citation type="submission" date="2019-06" db="EMBL/GenBank/DDBJ databases">
        <title>Genome sequence of Litorilinea aerophila BAA-2444.</title>
        <authorList>
            <person name="Maclea K.S."/>
            <person name="Maurais E.G."/>
            <person name="Iannazzi L.C."/>
        </authorList>
    </citation>
    <scope>NUCLEOTIDE SEQUENCE [LARGE SCALE GENOMIC DNA]</scope>
    <source>
        <strain evidence="2 3">ATCC BAA-2444</strain>
    </source>
</reference>
<gene>
    <name evidence="2" type="ORF">FKZ61_19330</name>
</gene>
<dbReference type="RefSeq" id="WP_141611807.1">
    <property type="nucleotide sequence ID" value="NZ_VIGC02000031.1"/>
</dbReference>
<sequence>MNIFSWLLVGHLVGDWFLQNDWMAQSKSTRILNPAILVHCTIYTLAIVAAIGLARRSDASLQEPDLWVIAVTFLSHWFIDAVHLAERWGRLLRQSDRTFVRIMADQTLHVVVLVVLAEWLR</sequence>
<organism evidence="2 3">
    <name type="scientific">Litorilinea aerophila</name>
    <dbReference type="NCBI Taxonomy" id="1204385"/>
    <lineage>
        <taxon>Bacteria</taxon>
        <taxon>Bacillati</taxon>
        <taxon>Chloroflexota</taxon>
        <taxon>Caldilineae</taxon>
        <taxon>Caldilineales</taxon>
        <taxon>Caldilineaceae</taxon>
        <taxon>Litorilinea</taxon>
    </lineage>
</organism>
<keyword evidence="3" id="KW-1185">Reference proteome</keyword>
<feature type="transmembrane region" description="Helical" evidence="1">
    <location>
        <begin position="31"/>
        <end position="54"/>
    </location>
</feature>
<comment type="caution">
    <text evidence="2">The sequence shown here is derived from an EMBL/GenBank/DDBJ whole genome shotgun (WGS) entry which is preliminary data.</text>
</comment>
<dbReference type="EMBL" id="VIGC01000031">
    <property type="protein sequence ID" value="TQE93885.1"/>
    <property type="molecule type" value="Genomic_DNA"/>
</dbReference>
<keyword evidence="1" id="KW-1133">Transmembrane helix</keyword>
<proteinExistence type="predicted"/>
<accession>A0A540VAY1</accession>
<dbReference type="InParanoid" id="A0A540VAY1"/>
<dbReference type="AlphaFoldDB" id="A0A540VAY1"/>
<dbReference type="Proteomes" id="UP000317371">
    <property type="component" value="Unassembled WGS sequence"/>
</dbReference>
<feature type="transmembrane region" description="Helical" evidence="1">
    <location>
        <begin position="98"/>
        <end position="120"/>
    </location>
</feature>
<evidence type="ECO:0000313" key="2">
    <source>
        <dbReference type="EMBL" id="TQE93885.1"/>
    </source>
</evidence>
<protein>
    <submittedName>
        <fullName evidence="2">DUF3307 domain-containing protein</fullName>
    </submittedName>
</protein>
<feature type="transmembrane region" description="Helical" evidence="1">
    <location>
        <begin position="66"/>
        <end position="86"/>
    </location>
</feature>
<evidence type="ECO:0000256" key="1">
    <source>
        <dbReference type="SAM" id="Phobius"/>
    </source>
</evidence>
<dbReference type="Pfam" id="PF11750">
    <property type="entry name" value="DUF3307"/>
    <property type="match status" value="1"/>
</dbReference>